<dbReference type="InterPro" id="IPR036640">
    <property type="entry name" value="ABC1_TM_sf"/>
</dbReference>
<evidence type="ECO:0000256" key="4">
    <source>
        <dbReference type="ARBA" id="ARBA00023136"/>
    </source>
</evidence>
<dbReference type="InterPro" id="IPR039421">
    <property type="entry name" value="Type_1_exporter"/>
</dbReference>
<protein>
    <recommendedName>
        <fullName evidence="11">ABC transmembrane type-1 domain-containing protein</fullName>
    </recommendedName>
</protein>
<keyword evidence="3 6" id="KW-1133">Transmembrane helix</keyword>
<feature type="transmembrane region" description="Helical" evidence="6">
    <location>
        <begin position="380"/>
        <end position="400"/>
    </location>
</feature>
<evidence type="ECO:0000256" key="3">
    <source>
        <dbReference type="ARBA" id="ARBA00022989"/>
    </source>
</evidence>
<evidence type="ECO:0000256" key="1">
    <source>
        <dbReference type="ARBA" id="ARBA00004141"/>
    </source>
</evidence>
<dbReference type="GO" id="GO:0005524">
    <property type="term" value="F:ATP binding"/>
    <property type="evidence" value="ECO:0007669"/>
    <property type="project" value="InterPro"/>
</dbReference>
<dbReference type="SUPFAM" id="SSF52540">
    <property type="entry name" value="P-loop containing nucleoside triphosphate hydrolases"/>
    <property type="match status" value="1"/>
</dbReference>
<evidence type="ECO:0000313" key="10">
    <source>
        <dbReference type="Proteomes" id="UP000267029"/>
    </source>
</evidence>
<dbReference type="PROSITE" id="PS50893">
    <property type="entry name" value="ABC_TRANSPORTER_2"/>
    <property type="match status" value="1"/>
</dbReference>
<dbReference type="Gene3D" id="1.20.1560.10">
    <property type="entry name" value="ABC transporter type 1, transmembrane domain"/>
    <property type="match status" value="1"/>
</dbReference>
<feature type="transmembrane region" description="Helical" evidence="6">
    <location>
        <begin position="480"/>
        <end position="502"/>
    </location>
</feature>
<feature type="region of interest" description="Disordered" evidence="5">
    <location>
        <begin position="184"/>
        <end position="228"/>
    </location>
</feature>
<evidence type="ECO:0000256" key="6">
    <source>
        <dbReference type="SAM" id="Phobius"/>
    </source>
</evidence>
<dbReference type="OrthoDB" id="6500128at2759"/>
<proteinExistence type="predicted"/>
<dbReference type="CDD" id="cd18578">
    <property type="entry name" value="ABC_6TM_Pgp_ABCB1_D2_like"/>
    <property type="match status" value="1"/>
</dbReference>
<gene>
    <name evidence="9" type="ORF">MCOS_LOCUS10297</name>
</gene>
<dbReference type="Proteomes" id="UP000267029">
    <property type="component" value="Unassembled WGS sequence"/>
</dbReference>
<dbReference type="InterPro" id="IPR003439">
    <property type="entry name" value="ABC_transporter-like_ATP-bd"/>
</dbReference>
<dbReference type="Pfam" id="PF00005">
    <property type="entry name" value="ABC_tran"/>
    <property type="match status" value="1"/>
</dbReference>
<dbReference type="GO" id="GO:0016020">
    <property type="term" value="C:membrane"/>
    <property type="evidence" value="ECO:0007669"/>
    <property type="project" value="UniProtKB-SubCell"/>
</dbReference>
<evidence type="ECO:0000313" key="9">
    <source>
        <dbReference type="EMBL" id="VDD84294.1"/>
    </source>
</evidence>
<feature type="domain" description="ABC transmembrane type-1" evidence="8">
    <location>
        <begin position="259"/>
        <end position="544"/>
    </location>
</feature>
<dbReference type="InterPro" id="IPR017871">
    <property type="entry name" value="ABC_transporter-like_CS"/>
</dbReference>
<feature type="compositionally biased region" description="Basic and acidic residues" evidence="5">
    <location>
        <begin position="206"/>
        <end position="223"/>
    </location>
</feature>
<feature type="domain" description="ABC transporter" evidence="7">
    <location>
        <begin position="1"/>
        <end position="168"/>
    </location>
</feature>
<evidence type="ECO:0000259" key="7">
    <source>
        <dbReference type="PROSITE" id="PS50893"/>
    </source>
</evidence>
<dbReference type="AlphaFoldDB" id="A0A3P6HCC1"/>
<sequence>MSVEWLRRQIGLVSQEPNLFAGTVVENIRIGKPEAELEEVEQSAKQADAHNFILNLPEGYETFLTEGGGKLSGGQKQRLAIARALIREPKILLLDEATSALDNKSERIVQSAFDKACHGRTVIIIAHRLTTIRNADRIVVIDRGIVQEMGTHEELLAKGSLFVLSNCLIETQGLLIKPHVDKYEEDESGSSSEDELSDNEFPNSSEMHRKESIRTSEPSEHDNLSSVDTNVSVLRNKKTHALLEALAMNKPEWPYLFYGLVASTATGVTLPMFSLVYAEIYGVSDLFGMQDPSAKRERASFLSGIFAMLGFLRLFFASTGNAALGVAGARLTKRTRRLFFKAILKQEVAWFDRPENQAGLLTARLATEVQSLHRVTGTQLGIFFESFGLVVSALTIAFLYSWKLTLVAMAFVPALFLAGTLQTRQLSGGDSQKQGLEANVAQEAFTSYRTVAAFGLEKAVYEKFRAASKKSPGSRYCQSLLFAVVHCLANGTFFFLIAAYFYTAAVLFDRKELDLPSIFRIFSAVNFAAQGLGRAATYAPDFKTASQKIKNTLSTIHRETRMDVNEGLYPSEPLKAIFEFKNVYFRYPTRRRVRILKVSYALCTYPVTCSQA</sequence>
<dbReference type="PANTHER" id="PTHR43394:SF1">
    <property type="entry name" value="ATP-BINDING CASSETTE SUB-FAMILY B MEMBER 10, MITOCHONDRIAL"/>
    <property type="match status" value="1"/>
</dbReference>
<dbReference type="EMBL" id="UXSR01006145">
    <property type="protein sequence ID" value="VDD84294.1"/>
    <property type="molecule type" value="Genomic_DNA"/>
</dbReference>
<comment type="subcellular location">
    <subcellularLocation>
        <location evidence="1">Membrane</location>
        <topology evidence="1">Multi-pass membrane protein</topology>
    </subcellularLocation>
</comment>
<dbReference type="GO" id="GO:0016887">
    <property type="term" value="F:ATP hydrolysis activity"/>
    <property type="evidence" value="ECO:0007669"/>
    <property type="project" value="InterPro"/>
</dbReference>
<dbReference type="InterPro" id="IPR011527">
    <property type="entry name" value="ABC1_TM_dom"/>
</dbReference>
<evidence type="ECO:0000256" key="2">
    <source>
        <dbReference type="ARBA" id="ARBA00022692"/>
    </source>
</evidence>
<reference evidence="9 10" key="1">
    <citation type="submission" date="2018-10" db="EMBL/GenBank/DDBJ databases">
        <authorList>
            <consortium name="Pathogen Informatics"/>
        </authorList>
    </citation>
    <scope>NUCLEOTIDE SEQUENCE [LARGE SCALE GENOMIC DNA]</scope>
</reference>
<dbReference type="GO" id="GO:0015421">
    <property type="term" value="F:ABC-type oligopeptide transporter activity"/>
    <property type="evidence" value="ECO:0007669"/>
    <property type="project" value="TreeGrafter"/>
</dbReference>
<organism evidence="9 10">
    <name type="scientific">Mesocestoides corti</name>
    <name type="common">Flatworm</name>
    <dbReference type="NCBI Taxonomy" id="53468"/>
    <lineage>
        <taxon>Eukaryota</taxon>
        <taxon>Metazoa</taxon>
        <taxon>Spiralia</taxon>
        <taxon>Lophotrochozoa</taxon>
        <taxon>Platyhelminthes</taxon>
        <taxon>Cestoda</taxon>
        <taxon>Eucestoda</taxon>
        <taxon>Cyclophyllidea</taxon>
        <taxon>Mesocestoididae</taxon>
        <taxon>Mesocestoides</taxon>
    </lineage>
</organism>
<accession>A0A3P6HCC1</accession>
<feature type="transmembrane region" description="Helical" evidence="6">
    <location>
        <begin position="255"/>
        <end position="281"/>
    </location>
</feature>
<dbReference type="Pfam" id="PF00664">
    <property type="entry name" value="ABC_membrane"/>
    <property type="match status" value="1"/>
</dbReference>
<dbReference type="InterPro" id="IPR027417">
    <property type="entry name" value="P-loop_NTPase"/>
</dbReference>
<dbReference type="Gene3D" id="3.40.50.300">
    <property type="entry name" value="P-loop containing nucleotide triphosphate hydrolases"/>
    <property type="match status" value="1"/>
</dbReference>
<feature type="compositionally biased region" description="Acidic residues" evidence="5">
    <location>
        <begin position="184"/>
        <end position="198"/>
    </location>
</feature>
<evidence type="ECO:0000259" key="8">
    <source>
        <dbReference type="PROSITE" id="PS50929"/>
    </source>
</evidence>
<keyword evidence="10" id="KW-1185">Reference proteome</keyword>
<name>A0A3P6HCC1_MESCO</name>
<evidence type="ECO:0000256" key="5">
    <source>
        <dbReference type="SAM" id="MobiDB-lite"/>
    </source>
</evidence>
<feature type="transmembrane region" description="Helical" evidence="6">
    <location>
        <begin position="301"/>
        <end position="327"/>
    </location>
</feature>
<dbReference type="PROSITE" id="PS50929">
    <property type="entry name" value="ABC_TM1F"/>
    <property type="match status" value="1"/>
</dbReference>
<dbReference type="PROSITE" id="PS00211">
    <property type="entry name" value="ABC_TRANSPORTER_1"/>
    <property type="match status" value="1"/>
</dbReference>
<keyword evidence="4 6" id="KW-0472">Membrane</keyword>
<evidence type="ECO:0008006" key="11">
    <source>
        <dbReference type="Google" id="ProtNLM"/>
    </source>
</evidence>
<keyword evidence="2 6" id="KW-0812">Transmembrane</keyword>
<dbReference type="STRING" id="53468.A0A3P6HCC1"/>
<dbReference type="SUPFAM" id="SSF90123">
    <property type="entry name" value="ABC transporter transmembrane region"/>
    <property type="match status" value="1"/>
</dbReference>
<dbReference type="PANTHER" id="PTHR43394">
    <property type="entry name" value="ATP-DEPENDENT PERMEASE MDL1, MITOCHONDRIAL"/>
    <property type="match status" value="1"/>
</dbReference>